<dbReference type="InterPro" id="IPR046044">
    <property type="entry name" value="DUF6002"/>
</dbReference>
<dbReference type="Pfam" id="PF19465">
    <property type="entry name" value="DUF6002"/>
    <property type="match status" value="1"/>
</dbReference>
<feature type="region of interest" description="Disordered" evidence="1">
    <location>
        <begin position="291"/>
        <end position="316"/>
    </location>
</feature>
<evidence type="ECO:0008006" key="4">
    <source>
        <dbReference type="Google" id="ProtNLM"/>
    </source>
</evidence>
<reference evidence="3" key="1">
    <citation type="journal article" date="2019" name="Int. J. Syst. Evol. Microbiol.">
        <title>The Global Catalogue of Microorganisms (GCM) 10K type strain sequencing project: providing services to taxonomists for standard genome sequencing and annotation.</title>
        <authorList>
            <consortium name="The Broad Institute Genomics Platform"/>
            <consortium name="The Broad Institute Genome Sequencing Center for Infectious Disease"/>
            <person name="Wu L."/>
            <person name="Ma J."/>
        </authorList>
    </citation>
    <scope>NUCLEOTIDE SEQUENCE [LARGE SCALE GENOMIC DNA]</scope>
    <source>
        <strain evidence="3">JCM 17326</strain>
    </source>
</reference>
<accession>A0ABP6Z8E9</accession>
<evidence type="ECO:0000313" key="2">
    <source>
        <dbReference type="EMBL" id="GAA3600942.1"/>
    </source>
</evidence>
<organism evidence="2 3">
    <name type="scientific">Nonomuraea rosea</name>
    <dbReference type="NCBI Taxonomy" id="638574"/>
    <lineage>
        <taxon>Bacteria</taxon>
        <taxon>Bacillati</taxon>
        <taxon>Actinomycetota</taxon>
        <taxon>Actinomycetes</taxon>
        <taxon>Streptosporangiales</taxon>
        <taxon>Streptosporangiaceae</taxon>
        <taxon>Nonomuraea</taxon>
    </lineage>
</organism>
<dbReference type="Proteomes" id="UP001500630">
    <property type="component" value="Unassembled WGS sequence"/>
</dbReference>
<dbReference type="RefSeq" id="WP_345573202.1">
    <property type="nucleotide sequence ID" value="NZ_BAABDQ010000036.1"/>
</dbReference>
<protein>
    <recommendedName>
        <fullName evidence="4">Terminase</fullName>
    </recommendedName>
</protein>
<feature type="region of interest" description="Disordered" evidence="1">
    <location>
        <begin position="447"/>
        <end position="470"/>
    </location>
</feature>
<evidence type="ECO:0000313" key="3">
    <source>
        <dbReference type="Proteomes" id="UP001500630"/>
    </source>
</evidence>
<comment type="caution">
    <text evidence="2">The sequence shown here is derived from an EMBL/GenBank/DDBJ whole genome shotgun (WGS) entry which is preliminary data.</text>
</comment>
<evidence type="ECO:0000256" key="1">
    <source>
        <dbReference type="SAM" id="MobiDB-lite"/>
    </source>
</evidence>
<proteinExistence type="predicted"/>
<name>A0ABP6Z8E9_9ACTN</name>
<dbReference type="EMBL" id="BAABDQ010000036">
    <property type="protein sequence ID" value="GAA3600942.1"/>
    <property type="molecule type" value="Genomic_DNA"/>
</dbReference>
<keyword evidence="3" id="KW-1185">Reference proteome</keyword>
<sequence>MGKANQLALVIALARYYDDIQCALRLIGAHHRSTTFDPGFTLPVMDARMAEFLAPSRMRLIELEPYRDRRLLLLDLMGNPRTRTTKTFASLVIVARAVRFIQDTGQPIVILTPTSANKGTALRDAVLRAITCGLVTPDQLRIVTVAPADSLPKLWSGGLDEDPDLAARNPVALYHGRDAAGVKELVRWYMETCAHEIERTGVRVWHTMALDNYRTGDVARAYFENEFGPPDPAVPRLHAHAVSSAFGLLGHNLGRELVAPPGSPPSRYLLVQHLHTPDMVLSLYTDGVRDEDRPRYTRDPATGLYHQSDNDHFPRVTADPYERLDSTFYTRRPVTSAEMNALIRRQGGGGIVVSGHECAQRHPDIRSRLLSAGVPFPSHFDDLRERSLSMAMTGVLNGIDRGVIREPEVLVHGSGSYSRDDFRPLPMARTTPVRTADDLADVLRGMPRSGTGGGTPHVAARDGSVVARTR</sequence>
<gene>
    <name evidence="2" type="ORF">GCM10022419_101370</name>
</gene>